<organism evidence="1 2">
    <name type="scientific">Penicilliopsis zonata CBS 506.65</name>
    <dbReference type="NCBI Taxonomy" id="1073090"/>
    <lineage>
        <taxon>Eukaryota</taxon>
        <taxon>Fungi</taxon>
        <taxon>Dikarya</taxon>
        <taxon>Ascomycota</taxon>
        <taxon>Pezizomycotina</taxon>
        <taxon>Eurotiomycetes</taxon>
        <taxon>Eurotiomycetidae</taxon>
        <taxon>Eurotiales</taxon>
        <taxon>Aspergillaceae</taxon>
        <taxon>Penicilliopsis</taxon>
    </lineage>
</organism>
<gene>
    <name evidence="1" type="ORF">ASPZODRAFT_78107</name>
</gene>
<proteinExistence type="predicted"/>
<dbReference type="Proteomes" id="UP000184188">
    <property type="component" value="Unassembled WGS sequence"/>
</dbReference>
<name>A0A1L9S4A1_9EURO</name>
<keyword evidence="2" id="KW-1185">Reference proteome</keyword>
<sequence>MEEGPNGHGTPKTSSEALTVDQMLQRYSKKNVERAIFHRDYVSERTRLIEEYNIMITTGHNVEVATRARDTFIEDTPSQPPIDPDEPADLDPDVLWRIKILKYMYRDSPVIRPDSILDIDAMSVDPDTIVNRDAILNAYRHGNLKVVFGEVSVWFAGNLVVGPVQNSKLDQDHIIDKVPEWKEKYGPGRVWQERVCFP</sequence>
<dbReference type="AlphaFoldDB" id="A0A1L9S4A1"/>
<dbReference type="VEuPathDB" id="FungiDB:ASPZODRAFT_78107"/>
<dbReference type="RefSeq" id="XP_022576502.1">
    <property type="nucleotide sequence ID" value="XM_022730216.1"/>
</dbReference>
<evidence type="ECO:0000313" key="2">
    <source>
        <dbReference type="Proteomes" id="UP000184188"/>
    </source>
</evidence>
<dbReference type="STRING" id="1073090.A0A1L9S4A1"/>
<evidence type="ECO:0000313" key="1">
    <source>
        <dbReference type="EMBL" id="OJJ41992.1"/>
    </source>
</evidence>
<dbReference type="OrthoDB" id="4525395at2759"/>
<accession>A0A1L9S4A1</accession>
<protein>
    <submittedName>
        <fullName evidence="1">Uncharacterized protein</fullName>
    </submittedName>
</protein>
<dbReference type="EMBL" id="KV878440">
    <property type="protein sequence ID" value="OJJ41992.1"/>
    <property type="molecule type" value="Genomic_DNA"/>
</dbReference>
<dbReference type="GeneID" id="34616680"/>
<reference evidence="2" key="1">
    <citation type="journal article" date="2017" name="Genome Biol.">
        <title>Comparative genomics reveals high biological diversity and specific adaptations in the industrially and medically important fungal genus Aspergillus.</title>
        <authorList>
            <person name="de Vries R.P."/>
            <person name="Riley R."/>
            <person name="Wiebenga A."/>
            <person name="Aguilar-Osorio G."/>
            <person name="Amillis S."/>
            <person name="Uchima C.A."/>
            <person name="Anderluh G."/>
            <person name="Asadollahi M."/>
            <person name="Askin M."/>
            <person name="Barry K."/>
            <person name="Battaglia E."/>
            <person name="Bayram O."/>
            <person name="Benocci T."/>
            <person name="Braus-Stromeyer S.A."/>
            <person name="Caldana C."/>
            <person name="Canovas D."/>
            <person name="Cerqueira G.C."/>
            <person name="Chen F."/>
            <person name="Chen W."/>
            <person name="Choi C."/>
            <person name="Clum A."/>
            <person name="Dos Santos R.A."/>
            <person name="Damasio A.R."/>
            <person name="Diallinas G."/>
            <person name="Emri T."/>
            <person name="Fekete E."/>
            <person name="Flipphi M."/>
            <person name="Freyberg S."/>
            <person name="Gallo A."/>
            <person name="Gournas C."/>
            <person name="Habgood R."/>
            <person name="Hainaut M."/>
            <person name="Harispe M.L."/>
            <person name="Henrissat B."/>
            <person name="Hilden K.S."/>
            <person name="Hope R."/>
            <person name="Hossain A."/>
            <person name="Karabika E."/>
            <person name="Karaffa L."/>
            <person name="Karanyi Z."/>
            <person name="Krasevec N."/>
            <person name="Kuo A."/>
            <person name="Kusch H."/>
            <person name="LaButti K."/>
            <person name="Lagendijk E.L."/>
            <person name="Lapidus A."/>
            <person name="Levasseur A."/>
            <person name="Lindquist E."/>
            <person name="Lipzen A."/>
            <person name="Logrieco A.F."/>
            <person name="MacCabe A."/>
            <person name="Maekelae M.R."/>
            <person name="Malavazi I."/>
            <person name="Melin P."/>
            <person name="Meyer V."/>
            <person name="Mielnichuk N."/>
            <person name="Miskei M."/>
            <person name="Molnar A.P."/>
            <person name="Mule G."/>
            <person name="Ngan C.Y."/>
            <person name="Orejas M."/>
            <person name="Orosz E."/>
            <person name="Ouedraogo J.P."/>
            <person name="Overkamp K.M."/>
            <person name="Park H.-S."/>
            <person name="Perrone G."/>
            <person name="Piumi F."/>
            <person name="Punt P.J."/>
            <person name="Ram A.F."/>
            <person name="Ramon A."/>
            <person name="Rauscher S."/>
            <person name="Record E."/>
            <person name="Riano-Pachon D.M."/>
            <person name="Robert V."/>
            <person name="Roehrig J."/>
            <person name="Ruller R."/>
            <person name="Salamov A."/>
            <person name="Salih N.S."/>
            <person name="Samson R.A."/>
            <person name="Sandor E."/>
            <person name="Sanguinetti M."/>
            <person name="Schuetze T."/>
            <person name="Sepcic K."/>
            <person name="Shelest E."/>
            <person name="Sherlock G."/>
            <person name="Sophianopoulou V."/>
            <person name="Squina F.M."/>
            <person name="Sun H."/>
            <person name="Susca A."/>
            <person name="Todd R.B."/>
            <person name="Tsang A."/>
            <person name="Unkles S.E."/>
            <person name="van de Wiele N."/>
            <person name="van Rossen-Uffink D."/>
            <person name="Oliveira J.V."/>
            <person name="Vesth T.C."/>
            <person name="Visser J."/>
            <person name="Yu J.-H."/>
            <person name="Zhou M."/>
            <person name="Andersen M.R."/>
            <person name="Archer D.B."/>
            <person name="Baker S.E."/>
            <person name="Benoit I."/>
            <person name="Brakhage A.A."/>
            <person name="Braus G.H."/>
            <person name="Fischer R."/>
            <person name="Frisvad J.C."/>
            <person name="Goldman G.H."/>
            <person name="Houbraken J."/>
            <person name="Oakley B."/>
            <person name="Pocsi I."/>
            <person name="Scazzocchio C."/>
            <person name="Seiboth B."/>
            <person name="vanKuyk P.A."/>
            <person name="Wortman J."/>
            <person name="Dyer P.S."/>
            <person name="Grigoriev I.V."/>
        </authorList>
    </citation>
    <scope>NUCLEOTIDE SEQUENCE [LARGE SCALE GENOMIC DNA]</scope>
    <source>
        <strain evidence="2">CBS 506.65</strain>
    </source>
</reference>